<dbReference type="Proteomes" id="UP001608902">
    <property type="component" value="Unassembled WGS sequence"/>
</dbReference>
<evidence type="ECO:0000256" key="4">
    <source>
        <dbReference type="ARBA" id="ARBA00023136"/>
    </source>
</evidence>
<dbReference type="Gene3D" id="3.40.50.300">
    <property type="entry name" value="P-loop containing nucleotide triphosphate hydrolases"/>
    <property type="match status" value="1"/>
</dbReference>
<dbReference type="PROSITE" id="PS51421">
    <property type="entry name" value="RAS"/>
    <property type="match status" value="1"/>
</dbReference>
<keyword evidence="3" id="KW-0342">GTP-binding</keyword>
<evidence type="ECO:0000256" key="2">
    <source>
        <dbReference type="ARBA" id="ARBA00022741"/>
    </source>
</evidence>
<keyword evidence="4" id="KW-0472">Membrane</keyword>
<comment type="caution">
    <text evidence="9">The sequence shown here is derived from an EMBL/GenBank/DDBJ whole genome shotgun (WGS) entry which is preliminary data.</text>
</comment>
<gene>
    <name evidence="9" type="ORF">AB6A40_005611</name>
</gene>
<dbReference type="NCBIfam" id="TIGR00231">
    <property type="entry name" value="small_GTP"/>
    <property type="match status" value="1"/>
</dbReference>
<evidence type="ECO:0000256" key="6">
    <source>
        <dbReference type="ARBA" id="ARBA00023289"/>
    </source>
</evidence>
<keyword evidence="5" id="KW-0449">Lipoprotein</keyword>
<reference evidence="9 10" key="1">
    <citation type="submission" date="2024-08" db="EMBL/GenBank/DDBJ databases">
        <title>Gnathostoma spinigerum genome.</title>
        <authorList>
            <person name="Gonzalez-Bertolin B."/>
            <person name="Monzon S."/>
            <person name="Zaballos A."/>
            <person name="Jimenez P."/>
            <person name="Dekumyoy P."/>
            <person name="Varona S."/>
            <person name="Cuesta I."/>
            <person name="Sumanam S."/>
            <person name="Adisakwattana P."/>
            <person name="Gasser R.B."/>
            <person name="Hernandez-Gonzalez A."/>
            <person name="Young N.D."/>
            <person name="Perteguer M.J."/>
        </authorList>
    </citation>
    <scope>NUCLEOTIDE SEQUENCE [LARGE SCALE GENOMIC DNA]</scope>
    <source>
        <strain evidence="9">AL3</strain>
        <tissue evidence="9">Liver</tissue>
    </source>
</reference>
<dbReference type="EMBL" id="JBGFUD010003641">
    <property type="protein sequence ID" value="MFH4978902.1"/>
    <property type="molecule type" value="Genomic_DNA"/>
</dbReference>
<dbReference type="PROSITE" id="PS51419">
    <property type="entry name" value="RAB"/>
    <property type="match status" value="1"/>
</dbReference>
<organism evidence="9 10">
    <name type="scientific">Gnathostoma spinigerum</name>
    <dbReference type="NCBI Taxonomy" id="75299"/>
    <lineage>
        <taxon>Eukaryota</taxon>
        <taxon>Metazoa</taxon>
        <taxon>Ecdysozoa</taxon>
        <taxon>Nematoda</taxon>
        <taxon>Chromadorea</taxon>
        <taxon>Rhabditida</taxon>
        <taxon>Spirurina</taxon>
        <taxon>Gnathostomatomorpha</taxon>
        <taxon>Gnathostomatoidea</taxon>
        <taxon>Gnathostomatidae</taxon>
        <taxon>Gnathostoma</taxon>
    </lineage>
</organism>
<dbReference type="SMART" id="SM00176">
    <property type="entry name" value="RAN"/>
    <property type="match status" value="1"/>
</dbReference>
<dbReference type="FunFam" id="3.40.50.300:FF:002841">
    <property type="entry name" value="Ras-related protein Rab-33"/>
    <property type="match status" value="1"/>
</dbReference>
<evidence type="ECO:0000256" key="5">
    <source>
        <dbReference type="ARBA" id="ARBA00023288"/>
    </source>
</evidence>
<keyword evidence="2" id="KW-0547">Nucleotide-binding</keyword>
<dbReference type="InterPro" id="IPR041822">
    <property type="entry name" value="Rab33A/B"/>
</dbReference>
<feature type="compositionally biased region" description="Low complexity" evidence="8">
    <location>
        <begin position="8"/>
        <end position="38"/>
    </location>
</feature>
<feature type="region of interest" description="Disordered" evidence="8">
    <location>
        <begin position="78"/>
        <end position="112"/>
    </location>
</feature>
<evidence type="ECO:0000313" key="10">
    <source>
        <dbReference type="Proteomes" id="UP001608902"/>
    </source>
</evidence>
<evidence type="ECO:0000313" key="9">
    <source>
        <dbReference type="EMBL" id="MFH4978902.1"/>
    </source>
</evidence>
<evidence type="ECO:0000256" key="1">
    <source>
        <dbReference type="ARBA" id="ARBA00006270"/>
    </source>
</evidence>
<feature type="region of interest" description="Disordered" evidence="8">
    <location>
        <begin position="1"/>
        <end position="52"/>
    </location>
</feature>
<dbReference type="PANTHER" id="PTHR47978">
    <property type="match status" value="1"/>
</dbReference>
<dbReference type="SUPFAM" id="SSF52540">
    <property type="entry name" value="P-loop containing nucleoside triphosphate hydrolases"/>
    <property type="match status" value="1"/>
</dbReference>
<keyword evidence="10" id="KW-1185">Reference proteome</keyword>
<keyword evidence="6" id="KW-0636">Prenylation</keyword>
<proteinExistence type="inferred from homology"/>
<dbReference type="InterPro" id="IPR005225">
    <property type="entry name" value="Small_GTP-bd"/>
</dbReference>
<comment type="similarity">
    <text evidence="1">Belongs to the small GTPase superfamily. Rab family.</text>
</comment>
<dbReference type="SMART" id="SM00174">
    <property type="entry name" value="RHO"/>
    <property type="match status" value="1"/>
</dbReference>
<dbReference type="InterPro" id="IPR027417">
    <property type="entry name" value="P-loop_NTPase"/>
</dbReference>
<evidence type="ECO:0008006" key="11">
    <source>
        <dbReference type="Google" id="ProtNLM"/>
    </source>
</evidence>
<evidence type="ECO:0000256" key="3">
    <source>
        <dbReference type="ARBA" id="ARBA00023134"/>
    </source>
</evidence>
<protein>
    <recommendedName>
        <fullName evidence="11">Ras-related protein Rab-33</fullName>
    </recommendedName>
</protein>
<dbReference type="GO" id="GO:0012505">
    <property type="term" value="C:endomembrane system"/>
    <property type="evidence" value="ECO:0007669"/>
    <property type="project" value="UniProtKB-SubCell"/>
</dbReference>
<name>A0ABD6EQE1_9BILA</name>
<accession>A0ABD6EQE1</accession>
<dbReference type="Pfam" id="PF00071">
    <property type="entry name" value="Ras"/>
    <property type="match status" value="1"/>
</dbReference>
<dbReference type="InterPro" id="IPR001806">
    <property type="entry name" value="Small_GTPase"/>
</dbReference>
<evidence type="ECO:0000256" key="8">
    <source>
        <dbReference type="SAM" id="MobiDB-lite"/>
    </source>
</evidence>
<comment type="subcellular location">
    <subcellularLocation>
        <location evidence="7">Endomembrane system</location>
        <topology evidence="7">Lipid-anchor</topology>
    </subcellularLocation>
</comment>
<evidence type="ECO:0000256" key="7">
    <source>
        <dbReference type="ARBA" id="ARBA00037868"/>
    </source>
</evidence>
<dbReference type="GO" id="GO:0005525">
    <property type="term" value="F:GTP binding"/>
    <property type="evidence" value="ECO:0007669"/>
    <property type="project" value="UniProtKB-KW"/>
</dbReference>
<dbReference type="PRINTS" id="PR00449">
    <property type="entry name" value="RASTRNSFRMNG"/>
</dbReference>
<dbReference type="AlphaFoldDB" id="A0ABD6EQE1"/>
<dbReference type="SMART" id="SM00173">
    <property type="entry name" value="RAS"/>
    <property type="match status" value="1"/>
</dbReference>
<dbReference type="SMART" id="SM00175">
    <property type="entry name" value="RAB"/>
    <property type="match status" value="1"/>
</dbReference>
<sequence length="347" mass="38030">MNVPIHGISSAIVSTSESTSPVNPVVTTTPQPAMATAPSSHSGPSPAKVPQTVASMASQLPPTSMIAPPVQLKSQKYASLSPPAPLPDLNFPSSGGGETAKQSPPIKHVPYPTISPSVSHKTALKPSYSNPPGKPYKSKRVFKVIIIGDAGVGKTCLSFRFCNGRFPAQTEATIGVDFRERSVLIDGELIRVQLWDTAGQERYRQSIVAHYYRNVNAVVFVYDVSNIRSFYSLSQWITECRSHSAASSTDIPRILIGNKCDLITEDRVKTDMAQMFADQNDMALFETSALSDSEADHVESIFMTLVHKLQQSKPMHVQSDEERKREGERLLLKAEEVARRENEGWCC</sequence>
<dbReference type="CDD" id="cd04115">
    <property type="entry name" value="Rab33B_Rab33A"/>
    <property type="match status" value="1"/>
</dbReference>